<keyword evidence="1 7" id="KW-0963">Cytoplasm</keyword>
<comment type="miscellaneous">
    <text evidence="7">The active site is located at the dimer interface.</text>
</comment>
<keyword evidence="9" id="KW-1185">Reference proteome</keyword>
<dbReference type="GO" id="GO:0050897">
    <property type="term" value="F:cobalt ion binding"/>
    <property type="evidence" value="ECO:0007669"/>
    <property type="project" value="UniProtKB-UniRule"/>
</dbReference>
<keyword evidence="6 7" id="KW-0664">Pyridoxine biosynthesis</keyword>
<dbReference type="NCBIfam" id="TIGR00557">
    <property type="entry name" value="pdxA"/>
    <property type="match status" value="1"/>
</dbReference>
<dbReference type="SUPFAM" id="SSF53659">
    <property type="entry name" value="Isocitrate/Isopropylmalate dehydrogenase-like"/>
    <property type="match status" value="1"/>
</dbReference>
<dbReference type="GO" id="GO:0008615">
    <property type="term" value="P:pyridoxine biosynthetic process"/>
    <property type="evidence" value="ECO:0007669"/>
    <property type="project" value="UniProtKB-UniRule"/>
</dbReference>
<dbReference type="GO" id="GO:0005737">
    <property type="term" value="C:cytoplasm"/>
    <property type="evidence" value="ECO:0007669"/>
    <property type="project" value="UniProtKB-SubCell"/>
</dbReference>
<sequence>MHEQRPLAVTMGEPAGIGPELVGMAWRILRHDAQCRFVCLADPRFLHRRLRAAGIDVPIVEIDAVPEAGLRFADALPVLSLDSPVASGEPGRPDVADCPAVLEAIHTAVALVQDGACRALVTSPVQKETLYLSGFRFPGHTELLGQLAARRGGPAVAVMMLASAQLRVVPVTVHVPLADVPRLLTTDLIVSTGMIAATDLARRFAIPAPRLAVCGLNPHAGEGGQIGTEDRDVIVPAVDRLIAAGIAASGPHSADTLFHPVARTGYDAVLAMYHDQALIPIKTIAFDTAVNVTLGLPFVRTSPDHGTALQLAGTGKADPTSLICAIRMAAEMADRGG</sequence>
<comment type="function">
    <text evidence="7">Catalyzes the NAD(P)-dependent oxidation of 4-(phosphooxy)-L-threonine (HTP) into 2-amino-3-oxo-4-(phosphooxy)butyric acid which spontaneously decarboxylates to form 3-amino-2-oxopropyl phosphate (AHAP).</text>
</comment>
<keyword evidence="7" id="KW-0170">Cobalt</keyword>
<reference evidence="8 9" key="1">
    <citation type="submission" date="2019-03" db="EMBL/GenBank/DDBJ databases">
        <title>Genomic Encyclopedia of Type Strains, Phase IV (KMG-IV): sequencing the most valuable type-strain genomes for metagenomic binning, comparative biology and taxonomic classification.</title>
        <authorList>
            <person name="Goeker M."/>
        </authorList>
    </citation>
    <scope>NUCLEOTIDE SEQUENCE [LARGE SCALE GENOMIC DNA]</scope>
    <source>
        <strain evidence="8 9">DSM 19345</strain>
    </source>
</reference>
<comment type="subunit">
    <text evidence="7">Homodimer.</text>
</comment>
<comment type="catalytic activity">
    <reaction evidence="7">
        <text>4-(phosphooxy)-L-threonine + NAD(+) = 3-amino-2-oxopropyl phosphate + CO2 + NADH</text>
        <dbReference type="Rhea" id="RHEA:32275"/>
        <dbReference type="ChEBI" id="CHEBI:16526"/>
        <dbReference type="ChEBI" id="CHEBI:57279"/>
        <dbReference type="ChEBI" id="CHEBI:57540"/>
        <dbReference type="ChEBI" id="CHEBI:57945"/>
        <dbReference type="ChEBI" id="CHEBI:58452"/>
        <dbReference type="EC" id="1.1.1.262"/>
    </reaction>
</comment>
<dbReference type="InterPro" id="IPR005255">
    <property type="entry name" value="PdxA_fam"/>
</dbReference>
<comment type="cofactor">
    <cofactor evidence="7">
        <name>Zn(2+)</name>
        <dbReference type="ChEBI" id="CHEBI:29105"/>
    </cofactor>
    <cofactor evidence="7">
        <name>Mg(2+)</name>
        <dbReference type="ChEBI" id="CHEBI:18420"/>
    </cofactor>
    <cofactor evidence="7">
        <name>Co(2+)</name>
        <dbReference type="ChEBI" id="CHEBI:48828"/>
    </cofactor>
    <text evidence="7">Binds 1 divalent metal cation per subunit. Can use ions such as Zn(2+), Mg(2+) or Co(2+).</text>
</comment>
<evidence type="ECO:0000256" key="3">
    <source>
        <dbReference type="ARBA" id="ARBA00022857"/>
    </source>
</evidence>
<dbReference type="GO" id="GO:0051287">
    <property type="term" value="F:NAD binding"/>
    <property type="evidence" value="ECO:0007669"/>
    <property type="project" value="InterPro"/>
</dbReference>
<keyword evidence="3 7" id="KW-0521">NADP</keyword>
<dbReference type="NCBIfam" id="NF003699">
    <property type="entry name" value="PRK05312.1"/>
    <property type="match status" value="1"/>
</dbReference>
<accession>A0A4R3MI64</accession>
<dbReference type="EC" id="1.1.1.262" evidence="7"/>
<comment type="caution">
    <text evidence="8">The sequence shown here is derived from an EMBL/GenBank/DDBJ whole genome shotgun (WGS) entry which is preliminary data.</text>
</comment>
<dbReference type="EMBL" id="SMAK01000004">
    <property type="protein sequence ID" value="TCT11375.1"/>
    <property type="molecule type" value="Genomic_DNA"/>
</dbReference>
<keyword evidence="7" id="KW-0460">Magnesium</keyword>
<keyword evidence="2 7" id="KW-0479">Metal-binding</keyword>
<evidence type="ECO:0000256" key="5">
    <source>
        <dbReference type="ARBA" id="ARBA00023027"/>
    </source>
</evidence>
<keyword evidence="4 7" id="KW-0560">Oxidoreductase</keyword>
<protein>
    <recommendedName>
        <fullName evidence="7">4-hydroxythreonine-4-phosphate dehydrogenase</fullName>
        <ecNumber evidence="7">1.1.1.262</ecNumber>
    </recommendedName>
    <alternativeName>
        <fullName evidence="7">4-(phosphohydroxy)-L-threonine dehydrogenase</fullName>
    </alternativeName>
</protein>
<dbReference type="GO" id="GO:0000287">
    <property type="term" value="F:magnesium ion binding"/>
    <property type="evidence" value="ECO:0007669"/>
    <property type="project" value="UniProtKB-UniRule"/>
</dbReference>
<evidence type="ECO:0000256" key="2">
    <source>
        <dbReference type="ARBA" id="ARBA00022723"/>
    </source>
</evidence>
<evidence type="ECO:0000256" key="4">
    <source>
        <dbReference type="ARBA" id="ARBA00023002"/>
    </source>
</evidence>
<evidence type="ECO:0000256" key="6">
    <source>
        <dbReference type="ARBA" id="ARBA00023096"/>
    </source>
</evidence>
<comment type="pathway">
    <text evidence="7">Cofactor biosynthesis; pyridoxine 5'-phosphate biosynthesis; pyridoxine 5'-phosphate from D-erythrose 4-phosphate: step 4/5.</text>
</comment>
<feature type="binding site" evidence="7">
    <location>
        <position position="174"/>
    </location>
    <ligand>
        <name>a divalent metal cation</name>
        <dbReference type="ChEBI" id="CHEBI:60240"/>
        <note>ligand shared between dimeric partners</note>
    </ligand>
</feature>
<dbReference type="Pfam" id="PF04166">
    <property type="entry name" value="PdxA"/>
    <property type="match status" value="1"/>
</dbReference>
<feature type="binding site" evidence="7">
    <location>
        <position position="282"/>
    </location>
    <ligand>
        <name>substrate</name>
    </ligand>
</feature>
<dbReference type="OrthoDB" id="9801783at2"/>
<evidence type="ECO:0000256" key="7">
    <source>
        <dbReference type="HAMAP-Rule" id="MF_00536"/>
    </source>
</evidence>
<dbReference type="GO" id="GO:0008270">
    <property type="term" value="F:zinc ion binding"/>
    <property type="evidence" value="ECO:0007669"/>
    <property type="project" value="UniProtKB-UniRule"/>
</dbReference>
<comment type="subcellular location">
    <subcellularLocation>
        <location evidence="7">Cytoplasm</location>
    </subcellularLocation>
</comment>
<evidence type="ECO:0000313" key="8">
    <source>
        <dbReference type="EMBL" id="TCT11375.1"/>
    </source>
</evidence>
<feature type="binding site" evidence="7">
    <location>
        <position position="141"/>
    </location>
    <ligand>
        <name>substrate</name>
    </ligand>
</feature>
<evidence type="ECO:0000313" key="9">
    <source>
        <dbReference type="Proteomes" id="UP000295678"/>
    </source>
</evidence>
<dbReference type="PANTHER" id="PTHR30004">
    <property type="entry name" value="4-HYDROXYTHREONINE-4-PHOSPHATE DEHYDROGENASE"/>
    <property type="match status" value="1"/>
</dbReference>
<keyword evidence="5 7" id="KW-0520">NAD</keyword>
<feature type="binding site" evidence="7">
    <location>
        <position position="219"/>
    </location>
    <ligand>
        <name>a divalent metal cation</name>
        <dbReference type="ChEBI" id="CHEBI:60240"/>
        <note>ligand shared between dimeric partners</note>
    </ligand>
</feature>
<dbReference type="InterPro" id="IPR037510">
    <property type="entry name" value="PdxA"/>
</dbReference>
<dbReference type="Gene3D" id="3.40.718.10">
    <property type="entry name" value="Isopropylmalate Dehydrogenase"/>
    <property type="match status" value="1"/>
</dbReference>
<dbReference type="HAMAP" id="MF_00536">
    <property type="entry name" value="PdxA"/>
    <property type="match status" value="1"/>
</dbReference>
<feature type="binding site" evidence="7">
    <location>
        <position position="300"/>
    </location>
    <ligand>
        <name>substrate</name>
    </ligand>
</feature>
<keyword evidence="7" id="KW-0862">Zinc</keyword>
<evidence type="ECO:0000256" key="1">
    <source>
        <dbReference type="ARBA" id="ARBA00022490"/>
    </source>
</evidence>
<feature type="binding site" evidence="7">
    <location>
        <position position="274"/>
    </location>
    <ligand>
        <name>a divalent metal cation</name>
        <dbReference type="ChEBI" id="CHEBI:60240"/>
        <note>ligand shared between dimeric partners</note>
    </ligand>
</feature>
<dbReference type="AlphaFoldDB" id="A0A4R3MI64"/>
<dbReference type="PANTHER" id="PTHR30004:SF6">
    <property type="entry name" value="D-THREONATE 4-PHOSPHATE DEHYDROGENASE"/>
    <property type="match status" value="1"/>
</dbReference>
<feature type="binding site" evidence="7">
    <location>
        <position position="140"/>
    </location>
    <ligand>
        <name>substrate</name>
    </ligand>
</feature>
<dbReference type="GO" id="GO:0042823">
    <property type="term" value="P:pyridoxal phosphate biosynthetic process"/>
    <property type="evidence" value="ECO:0007669"/>
    <property type="project" value="UniProtKB-UniRule"/>
</dbReference>
<dbReference type="UniPathway" id="UPA00244">
    <property type="reaction ID" value="UER00312"/>
</dbReference>
<organism evidence="8 9">
    <name type="scientific">Tepidamorphus gemmatus</name>
    <dbReference type="NCBI Taxonomy" id="747076"/>
    <lineage>
        <taxon>Bacteria</taxon>
        <taxon>Pseudomonadati</taxon>
        <taxon>Pseudomonadota</taxon>
        <taxon>Alphaproteobacteria</taxon>
        <taxon>Hyphomicrobiales</taxon>
        <taxon>Tepidamorphaceae</taxon>
        <taxon>Tepidamorphus</taxon>
    </lineage>
</organism>
<dbReference type="Proteomes" id="UP000295678">
    <property type="component" value="Unassembled WGS sequence"/>
</dbReference>
<name>A0A4R3MI64_9HYPH</name>
<proteinExistence type="inferred from homology"/>
<comment type="similarity">
    <text evidence="7">Belongs to the PdxA family.</text>
</comment>
<dbReference type="GO" id="GO:0050570">
    <property type="term" value="F:4-hydroxythreonine-4-phosphate dehydrogenase activity"/>
    <property type="evidence" value="ECO:0007669"/>
    <property type="project" value="UniProtKB-UniRule"/>
</dbReference>
<gene>
    <name evidence="7" type="primary">pdxA</name>
    <name evidence="8" type="ORF">EDC22_104132</name>
</gene>
<feature type="binding site" evidence="7">
    <location>
        <position position="291"/>
    </location>
    <ligand>
        <name>substrate</name>
    </ligand>
</feature>